<dbReference type="AlphaFoldDB" id="A0AAW3JTA4"/>
<accession>A0AAW3JTA4</accession>
<dbReference type="GO" id="GO:0008270">
    <property type="term" value="F:zinc ion binding"/>
    <property type="evidence" value="ECO:0007669"/>
    <property type="project" value="UniProtKB-KW"/>
</dbReference>
<keyword evidence="2" id="KW-0479">Metal-binding</keyword>
<evidence type="ECO:0000313" key="8">
    <source>
        <dbReference type="EMBL" id="KQC85620.1"/>
    </source>
</evidence>
<proteinExistence type="predicted"/>
<dbReference type="FunFam" id="1.10.287.110:FF:000034">
    <property type="entry name" value="Chaperone protein DnaJ"/>
    <property type="match status" value="1"/>
</dbReference>
<dbReference type="GO" id="GO:0051082">
    <property type="term" value="F:unfolded protein binding"/>
    <property type="evidence" value="ECO:0007669"/>
    <property type="project" value="InterPro"/>
</dbReference>
<gene>
    <name evidence="8" type="ORF">APZ18_10755</name>
</gene>
<dbReference type="InterPro" id="IPR051938">
    <property type="entry name" value="Apopto_cytoskel_mod"/>
</dbReference>
<dbReference type="SMART" id="SM00271">
    <property type="entry name" value="DnaJ"/>
    <property type="match status" value="1"/>
</dbReference>
<dbReference type="GO" id="GO:0006260">
    <property type="term" value="P:DNA replication"/>
    <property type="evidence" value="ECO:0007669"/>
    <property type="project" value="UniProtKB-KW"/>
</dbReference>
<dbReference type="PRINTS" id="PR00625">
    <property type="entry name" value="JDOMAIN"/>
</dbReference>
<dbReference type="InterPro" id="IPR036869">
    <property type="entry name" value="J_dom_sf"/>
</dbReference>
<dbReference type="InterPro" id="IPR018253">
    <property type="entry name" value="DnaJ_domain_CS"/>
</dbReference>
<dbReference type="InterPro" id="IPR002939">
    <property type="entry name" value="DnaJ_C"/>
</dbReference>
<organism evidence="8 9">
    <name type="scientific">Butyribacter intestini</name>
    <dbReference type="NCBI Taxonomy" id="1703332"/>
    <lineage>
        <taxon>Bacteria</taxon>
        <taxon>Bacillati</taxon>
        <taxon>Bacillota</taxon>
        <taxon>Clostridia</taxon>
        <taxon>Lachnospirales</taxon>
        <taxon>Lachnospiraceae</taxon>
        <taxon>Butyribacter</taxon>
    </lineage>
</organism>
<feature type="domain" description="J" evidence="7">
    <location>
        <begin position="6"/>
        <end position="71"/>
    </location>
</feature>
<evidence type="ECO:0000256" key="5">
    <source>
        <dbReference type="ARBA" id="ARBA00022833"/>
    </source>
</evidence>
<dbReference type="Pfam" id="PF01556">
    <property type="entry name" value="DnaJ_C"/>
    <property type="match status" value="1"/>
</dbReference>
<evidence type="ECO:0000256" key="2">
    <source>
        <dbReference type="ARBA" id="ARBA00022723"/>
    </source>
</evidence>
<name>A0AAW3JTA4_9FIRM</name>
<keyword evidence="6" id="KW-0143">Chaperone</keyword>
<dbReference type="PROSITE" id="PS00636">
    <property type="entry name" value="DNAJ_1"/>
    <property type="match status" value="1"/>
</dbReference>
<keyword evidence="5" id="KW-0862">Zinc</keyword>
<evidence type="ECO:0000256" key="1">
    <source>
        <dbReference type="ARBA" id="ARBA00022705"/>
    </source>
</evidence>
<keyword evidence="9" id="KW-1185">Reference proteome</keyword>
<dbReference type="PROSITE" id="PS50076">
    <property type="entry name" value="DNAJ_2"/>
    <property type="match status" value="1"/>
</dbReference>
<dbReference type="SUPFAM" id="SSF49493">
    <property type="entry name" value="HSP40/DnaJ peptide-binding domain"/>
    <property type="match status" value="2"/>
</dbReference>
<keyword evidence="1" id="KW-0235">DNA replication</keyword>
<reference evidence="8 9" key="1">
    <citation type="submission" date="2015-10" db="EMBL/GenBank/DDBJ databases">
        <title>Butyribacter intestini gen. nov., sp. nov., a butyric acid-producing bacterium of the family Lachnospiraceae isolated from the human faeces.</title>
        <authorList>
            <person name="Zou Y."/>
            <person name="Xue W."/>
            <person name="Luo G."/>
            <person name="Lv M."/>
        </authorList>
    </citation>
    <scope>NUCLEOTIDE SEQUENCE [LARGE SCALE GENOMIC DNA]</scope>
    <source>
        <strain evidence="8 9">TF01-11</strain>
    </source>
</reference>
<dbReference type="CDD" id="cd06257">
    <property type="entry name" value="DnaJ"/>
    <property type="match status" value="1"/>
</dbReference>
<comment type="caution">
    <text evidence="8">The sequence shown here is derived from an EMBL/GenBank/DDBJ whole genome shotgun (WGS) entry which is preliminary data.</text>
</comment>
<evidence type="ECO:0000259" key="7">
    <source>
        <dbReference type="PROSITE" id="PS50076"/>
    </source>
</evidence>
<evidence type="ECO:0000313" key="9">
    <source>
        <dbReference type="Proteomes" id="UP000050833"/>
    </source>
</evidence>
<dbReference type="SUPFAM" id="SSF46565">
    <property type="entry name" value="Chaperone J-domain"/>
    <property type="match status" value="1"/>
</dbReference>
<dbReference type="Gene3D" id="2.60.260.20">
    <property type="entry name" value="Urease metallochaperone UreE, N-terminal domain"/>
    <property type="match status" value="2"/>
</dbReference>
<keyword evidence="3" id="KW-0677">Repeat</keyword>
<dbReference type="Pfam" id="PF00226">
    <property type="entry name" value="DnaJ"/>
    <property type="match status" value="1"/>
</dbReference>
<dbReference type="PANTHER" id="PTHR44145">
    <property type="entry name" value="DNAJ HOMOLOG SUBFAMILY A MEMBER 3, MITOCHONDRIAL"/>
    <property type="match status" value="1"/>
</dbReference>
<keyword evidence="4" id="KW-0863">Zinc-finger</keyword>
<evidence type="ECO:0000256" key="3">
    <source>
        <dbReference type="ARBA" id="ARBA00022737"/>
    </source>
</evidence>
<dbReference type="GO" id="GO:0006457">
    <property type="term" value="P:protein folding"/>
    <property type="evidence" value="ECO:0007669"/>
    <property type="project" value="InterPro"/>
</dbReference>
<dbReference type="InterPro" id="IPR008971">
    <property type="entry name" value="HSP40/DnaJ_pept-bd"/>
</dbReference>
<dbReference type="EMBL" id="LLKB01000005">
    <property type="protein sequence ID" value="KQC85620.1"/>
    <property type="molecule type" value="Genomic_DNA"/>
</dbReference>
<dbReference type="RefSeq" id="WP_055945640.1">
    <property type="nucleotide sequence ID" value="NZ_JAQDCV010000005.1"/>
</dbReference>
<evidence type="ECO:0000256" key="4">
    <source>
        <dbReference type="ARBA" id="ARBA00022771"/>
    </source>
</evidence>
<dbReference type="Gene3D" id="1.10.287.110">
    <property type="entry name" value="DnaJ domain"/>
    <property type="match status" value="1"/>
</dbReference>
<dbReference type="CDD" id="cd10747">
    <property type="entry name" value="DnaJ_C"/>
    <property type="match status" value="1"/>
</dbReference>
<dbReference type="FunFam" id="2.60.260.20:FF:000005">
    <property type="entry name" value="Chaperone protein dnaJ 1, mitochondrial"/>
    <property type="match status" value="1"/>
</dbReference>
<dbReference type="Proteomes" id="UP000050833">
    <property type="component" value="Unassembled WGS sequence"/>
</dbReference>
<sequence>MAAKQDYYKVLGIDKNADDKTIKKAYRKLAKKYHPDMNPGNAAAEQKFKEVTEAYNVLSDAEKKKLYDQFGHAAFEEGFSPGGGQSYNADGMHREYHFTGDASDIFGDIFGDLFNDGHFGGSGSFGGHGSFRERGDFGGYDGFSGAHFYSTGGQESGFGYDMRGDDAEADIEVTFDEAVFGCDKVITLHNGSTGNEQSLKVHIPAGIDDGNSIRLKGKGHPGIGKAEDGDLFLRVKVGKKAGYERKGQDIYTKVNVPYTTAVLGGNVRVHTLYGDVECKIKEGTQYGTKIRLKGKGVVSKKDGKTYGDQYVTVGIEVPKHISRSARDKLMEYRNLCKNTA</sequence>
<protein>
    <submittedName>
        <fullName evidence="8">Molecular chaperone DnaJ</fullName>
    </submittedName>
</protein>
<evidence type="ECO:0000256" key="6">
    <source>
        <dbReference type="ARBA" id="ARBA00023186"/>
    </source>
</evidence>
<dbReference type="PANTHER" id="PTHR44145:SF3">
    <property type="entry name" value="DNAJ HOMOLOG SUBFAMILY A MEMBER 3, MITOCHONDRIAL"/>
    <property type="match status" value="1"/>
</dbReference>
<dbReference type="InterPro" id="IPR001623">
    <property type="entry name" value="DnaJ_domain"/>
</dbReference>